<evidence type="ECO:0000313" key="2">
    <source>
        <dbReference type="EMBL" id="KAK3851382.1"/>
    </source>
</evidence>
<dbReference type="AlphaFoldDB" id="A0AAE1EGH8"/>
<feature type="region of interest" description="Disordered" evidence="1">
    <location>
        <begin position="1"/>
        <end position="43"/>
    </location>
</feature>
<comment type="caution">
    <text evidence="2">The sequence shown here is derived from an EMBL/GenBank/DDBJ whole genome shotgun (WGS) entry which is preliminary data.</text>
</comment>
<dbReference type="EMBL" id="JAWQEG010007923">
    <property type="protein sequence ID" value="KAK3851382.1"/>
    <property type="molecule type" value="Genomic_DNA"/>
</dbReference>
<reference evidence="2" key="1">
    <citation type="submission" date="2023-10" db="EMBL/GenBank/DDBJ databases">
        <title>Genome assemblies of two species of porcelain crab, Petrolisthes cinctipes and Petrolisthes manimaculis (Anomura: Porcellanidae).</title>
        <authorList>
            <person name="Angst P."/>
        </authorList>
    </citation>
    <scope>NUCLEOTIDE SEQUENCE</scope>
    <source>
        <strain evidence="2">PB745_01</strain>
        <tissue evidence="2">Gill</tissue>
    </source>
</reference>
<proteinExistence type="predicted"/>
<protein>
    <submittedName>
        <fullName evidence="2">Uncharacterized protein</fullName>
    </submittedName>
</protein>
<organism evidence="2 3">
    <name type="scientific">Petrolisthes cinctipes</name>
    <name type="common">Flat porcelain crab</name>
    <dbReference type="NCBI Taxonomy" id="88211"/>
    <lineage>
        <taxon>Eukaryota</taxon>
        <taxon>Metazoa</taxon>
        <taxon>Ecdysozoa</taxon>
        <taxon>Arthropoda</taxon>
        <taxon>Crustacea</taxon>
        <taxon>Multicrustacea</taxon>
        <taxon>Malacostraca</taxon>
        <taxon>Eumalacostraca</taxon>
        <taxon>Eucarida</taxon>
        <taxon>Decapoda</taxon>
        <taxon>Pleocyemata</taxon>
        <taxon>Anomura</taxon>
        <taxon>Galatheoidea</taxon>
        <taxon>Porcellanidae</taxon>
        <taxon>Petrolisthes</taxon>
    </lineage>
</organism>
<gene>
    <name evidence="2" type="ORF">Pcinc_041966</name>
</gene>
<feature type="compositionally biased region" description="Polar residues" evidence="1">
    <location>
        <begin position="78"/>
        <end position="103"/>
    </location>
</feature>
<evidence type="ECO:0000313" key="3">
    <source>
        <dbReference type="Proteomes" id="UP001286313"/>
    </source>
</evidence>
<feature type="compositionally biased region" description="Polar residues" evidence="1">
    <location>
        <begin position="7"/>
        <end position="18"/>
    </location>
</feature>
<feature type="region of interest" description="Disordered" evidence="1">
    <location>
        <begin position="66"/>
        <end position="103"/>
    </location>
</feature>
<name>A0AAE1EGH8_PETCI</name>
<feature type="compositionally biased region" description="Low complexity" evidence="1">
    <location>
        <begin position="66"/>
        <end position="75"/>
    </location>
</feature>
<sequence>MVKITPRWQSTPPSTPLQTNTHSSSHPTHPLPPSTSYSPLNPFHPTPLYHIRPHLLSRHLSFPVSQVTSVSTQPSLHPYQSSPSPPSNLTQTNSSPQYWSGWQ</sequence>
<feature type="compositionally biased region" description="Low complexity" evidence="1">
    <location>
        <begin position="19"/>
        <end position="41"/>
    </location>
</feature>
<accession>A0AAE1EGH8</accession>
<dbReference type="Proteomes" id="UP001286313">
    <property type="component" value="Unassembled WGS sequence"/>
</dbReference>
<evidence type="ECO:0000256" key="1">
    <source>
        <dbReference type="SAM" id="MobiDB-lite"/>
    </source>
</evidence>
<keyword evidence="3" id="KW-1185">Reference proteome</keyword>